<evidence type="ECO:0000256" key="11">
    <source>
        <dbReference type="SAM" id="MobiDB-lite"/>
    </source>
</evidence>
<dbReference type="AlphaFoldDB" id="A0A2I3SP85"/>
<dbReference type="RefSeq" id="XP_016813404.1">
    <property type="nucleotide sequence ID" value="XM_016957915.4"/>
</dbReference>
<dbReference type="CTD" id="346606"/>
<keyword evidence="6" id="KW-0256">Endoplasmic reticulum</keyword>
<evidence type="ECO:0000256" key="2">
    <source>
        <dbReference type="ARBA" id="ARBA00005420"/>
    </source>
</evidence>
<dbReference type="Proteomes" id="UP000002277">
    <property type="component" value="Chromosome 7"/>
</dbReference>
<evidence type="ECO:0000256" key="9">
    <source>
        <dbReference type="ARBA" id="ARBA00023136"/>
    </source>
</evidence>
<feature type="compositionally biased region" description="Pro residues" evidence="11">
    <location>
        <begin position="225"/>
        <end position="236"/>
    </location>
</feature>
<dbReference type="EMBL" id="AC187615">
    <property type="status" value="NOT_ANNOTATED_CDS"/>
    <property type="molecule type" value="Genomic_DNA"/>
</dbReference>
<evidence type="ECO:0000256" key="4">
    <source>
        <dbReference type="ARBA" id="ARBA00022679"/>
    </source>
</evidence>
<dbReference type="PANTHER" id="PTHR12317:SF36">
    <property type="entry name" value="2-ACYLGLYCEROL O-ACYLTRANSFERASE 3"/>
    <property type="match status" value="1"/>
</dbReference>
<evidence type="ECO:0000313" key="13">
    <source>
        <dbReference type="Ensembl" id="ENSPTRP00000078834.1"/>
    </source>
</evidence>
<proteinExistence type="inferred from homology"/>
<evidence type="ECO:0000256" key="3">
    <source>
        <dbReference type="ARBA" id="ARBA00022516"/>
    </source>
</evidence>
<dbReference type="Bgee" id="ENSPTRG00000019523">
    <property type="expression patterns" value="Expressed in liver and 1 other cell type or tissue"/>
</dbReference>
<keyword evidence="7 12" id="KW-1133">Transmembrane helix</keyword>
<sequence>MGVATTLLPPTTSKTLQKQHLEAVGAYQYVLTFLFMGPFFSLLVFVLLFTSLWPFSVFYLVWLYVDWDTPNQGGRRSEWIRNWAIWRQLRDYYPVKLVKTAELPPDRNYVLGAHPHGIMCTGFLCNFSTESNGFSQLFPGLRPWLAVLAGLFYLPVYRDYIMSFGLCPVSRQSLDFILSQPQLGQAVVIMVGGAHEALYSVPGEHCLTLQKRKGFVRLALRHGGPPHPCPPAPPPHRGGSQSLSRPLHDGPGAALRGAQGKLWGPRFHLPHLHLGLAAAFR</sequence>
<organism evidence="13 14">
    <name type="scientific">Pan troglodytes</name>
    <name type="common">Chimpanzee</name>
    <dbReference type="NCBI Taxonomy" id="9598"/>
    <lineage>
        <taxon>Eukaryota</taxon>
        <taxon>Metazoa</taxon>
        <taxon>Chordata</taxon>
        <taxon>Craniata</taxon>
        <taxon>Vertebrata</taxon>
        <taxon>Euteleostomi</taxon>
        <taxon>Mammalia</taxon>
        <taxon>Eutheria</taxon>
        <taxon>Euarchontoglires</taxon>
        <taxon>Primates</taxon>
        <taxon>Haplorrhini</taxon>
        <taxon>Catarrhini</taxon>
        <taxon>Hominidae</taxon>
        <taxon>Pan</taxon>
    </lineage>
</organism>
<dbReference type="InterPro" id="IPR007130">
    <property type="entry name" value="DAGAT"/>
</dbReference>
<protein>
    <submittedName>
        <fullName evidence="13">Monoacylglycerol O-acyltransferase 3</fullName>
    </submittedName>
</protein>
<evidence type="ECO:0000256" key="10">
    <source>
        <dbReference type="ARBA" id="ARBA00023315"/>
    </source>
</evidence>
<reference evidence="13" key="2">
    <citation type="submission" date="2025-08" db="UniProtKB">
        <authorList>
            <consortium name="Ensembl"/>
        </authorList>
    </citation>
    <scope>IDENTIFICATION</scope>
</reference>
<evidence type="ECO:0000313" key="14">
    <source>
        <dbReference type="Proteomes" id="UP000002277"/>
    </source>
</evidence>
<dbReference type="Pfam" id="PF03982">
    <property type="entry name" value="DAGAT"/>
    <property type="match status" value="1"/>
</dbReference>
<feature type="region of interest" description="Disordered" evidence="11">
    <location>
        <begin position="224"/>
        <end position="255"/>
    </location>
</feature>
<dbReference type="GO" id="GO:0005789">
    <property type="term" value="C:endoplasmic reticulum membrane"/>
    <property type="evidence" value="ECO:0007669"/>
    <property type="project" value="UniProtKB-SubCell"/>
</dbReference>
<evidence type="ECO:0000256" key="5">
    <source>
        <dbReference type="ARBA" id="ARBA00022692"/>
    </source>
</evidence>
<evidence type="ECO:0000256" key="12">
    <source>
        <dbReference type="SAM" id="Phobius"/>
    </source>
</evidence>
<keyword evidence="4" id="KW-0808">Transferase</keyword>
<evidence type="ECO:0000256" key="1">
    <source>
        <dbReference type="ARBA" id="ARBA00004477"/>
    </source>
</evidence>
<dbReference type="GeneID" id="472468"/>
<name>A0A2I3SP85_PANTR</name>
<keyword evidence="3" id="KW-0444">Lipid biosynthesis</keyword>
<evidence type="ECO:0000256" key="7">
    <source>
        <dbReference type="ARBA" id="ARBA00022989"/>
    </source>
</evidence>
<dbReference type="GeneTree" id="ENSGT01030000234582"/>
<reference evidence="13" key="3">
    <citation type="submission" date="2025-09" db="UniProtKB">
        <authorList>
            <consortium name="Ensembl"/>
        </authorList>
    </citation>
    <scope>IDENTIFICATION</scope>
</reference>
<dbReference type="GO" id="GO:0006629">
    <property type="term" value="P:lipid metabolic process"/>
    <property type="evidence" value="ECO:0007669"/>
    <property type="project" value="UniProtKB-KW"/>
</dbReference>
<comment type="similarity">
    <text evidence="2">Belongs to the diacylglycerol acyltransferase family.</text>
</comment>
<gene>
    <name evidence="13 15" type="primary">MOGAT3</name>
</gene>
<accession>A0A2J8Q8Q7</accession>
<accession>A0A2I3SP85</accession>
<keyword evidence="8" id="KW-0443">Lipid metabolism</keyword>
<dbReference type="PANTHER" id="PTHR12317">
    <property type="entry name" value="DIACYLGLYCEROL O-ACYLTRANSFERASE"/>
    <property type="match status" value="1"/>
</dbReference>
<dbReference type="VGNC" id="VGNC:4429">
    <property type="gene designation" value="MOGAT3"/>
</dbReference>
<dbReference type="CDD" id="cd07987">
    <property type="entry name" value="LPLAT_MGAT-like"/>
    <property type="match status" value="1"/>
</dbReference>
<keyword evidence="5 12" id="KW-0812">Transmembrane</keyword>
<dbReference type="Ensembl" id="ENSPTRT00000086452.1">
    <property type="protein sequence ID" value="ENSPTRP00000078834.1"/>
    <property type="gene ID" value="ENSPTRG00000019523.4"/>
</dbReference>
<reference evidence="13 14" key="1">
    <citation type="journal article" date="2005" name="Nature">
        <title>Initial sequence of the chimpanzee genome and comparison with the human genome.</title>
        <authorList>
            <consortium name="Chimpanzee sequencing and analysis consortium"/>
        </authorList>
    </citation>
    <scope>NUCLEOTIDE SEQUENCE [LARGE SCALE GENOMIC DNA]</scope>
</reference>
<keyword evidence="14" id="KW-1185">Reference proteome</keyword>
<keyword evidence="10" id="KW-0012">Acyltransferase</keyword>
<keyword evidence="9 12" id="KW-0472">Membrane</keyword>
<evidence type="ECO:0000313" key="15">
    <source>
        <dbReference type="VGNC" id="VGNC:4429"/>
    </source>
</evidence>
<evidence type="ECO:0000256" key="8">
    <source>
        <dbReference type="ARBA" id="ARBA00023098"/>
    </source>
</evidence>
<evidence type="ECO:0000256" key="6">
    <source>
        <dbReference type="ARBA" id="ARBA00022824"/>
    </source>
</evidence>
<feature type="transmembrane region" description="Helical" evidence="12">
    <location>
        <begin position="39"/>
        <end position="65"/>
    </location>
</feature>
<comment type="subcellular location">
    <subcellularLocation>
        <location evidence="1">Endoplasmic reticulum membrane</location>
        <topology evidence="1">Multi-pass membrane protein</topology>
    </subcellularLocation>
</comment>
<dbReference type="GO" id="GO:0008374">
    <property type="term" value="F:O-acyltransferase activity"/>
    <property type="evidence" value="ECO:0007669"/>
    <property type="project" value="InterPro"/>
</dbReference>